<dbReference type="PATRIC" id="fig|991905.3.peg.2933"/>
<evidence type="ECO:0000313" key="4">
    <source>
        <dbReference type="Proteomes" id="UP000008130"/>
    </source>
</evidence>
<gene>
    <name evidence="3" type="ordered locus">SL003B_2859</name>
</gene>
<dbReference type="PANTHER" id="PTHR33606:SF3">
    <property type="entry name" value="PROTEIN YCII"/>
    <property type="match status" value="1"/>
</dbReference>
<organism evidence="3 4">
    <name type="scientific">Polymorphum gilvum (strain LMG 25793 / CGMCC 1.9160 / SL003B-26A1)</name>
    <dbReference type="NCBI Taxonomy" id="991905"/>
    <lineage>
        <taxon>Bacteria</taxon>
        <taxon>Pseudomonadati</taxon>
        <taxon>Pseudomonadota</taxon>
        <taxon>Alphaproteobacteria</taxon>
        <taxon>Rhodobacterales</taxon>
        <taxon>Paracoccaceae</taxon>
        <taxon>Polymorphum</taxon>
    </lineage>
</organism>
<dbReference type="PANTHER" id="PTHR33606">
    <property type="entry name" value="PROTEIN YCII"/>
    <property type="match status" value="1"/>
</dbReference>
<dbReference type="InterPro" id="IPR011008">
    <property type="entry name" value="Dimeric_a/b-barrel"/>
</dbReference>
<proteinExistence type="inferred from homology"/>
<comment type="similarity">
    <text evidence="1">Belongs to the YciI family.</text>
</comment>
<dbReference type="Gene3D" id="3.30.70.1060">
    <property type="entry name" value="Dimeric alpha+beta barrel"/>
    <property type="match status" value="1"/>
</dbReference>
<keyword evidence="4" id="KW-1185">Reference proteome</keyword>
<dbReference type="Pfam" id="PF03795">
    <property type="entry name" value="YCII"/>
    <property type="match status" value="1"/>
</dbReference>
<evidence type="ECO:0000313" key="3">
    <source>
        <dbReference type="EMBL" id="ADZ71282.1"/>
    </source>
</evidence>
<dbReference type="KEGG" id="pgv:SL003B_2859"/>
<dbReference type="InterPro" id="IPR051807">
    <property type="entry name" value="Sec-metab_biosynth-assoc"/>
</dbReference>
<accession>F2J6A8</accession>
<dbReference type="SUPFAM" id="SSF54909">
    <property type="entry name" value="Dimeric alpha+beta barrel"/>
    <property type="match status" value="1"/>
</dbReference>
<dbReference type="AlphaFoldDB" id="F2J6A8"/>
<evidence type="ECO:0000259" key="2">
    <source>
        <dbReference type="Pfam" id="PF03795"/>
    </source>
</evidence>
<reference evidence="3 4" key="1">
    <citation type="journal article" date="2011" name="J. Bacteriol.">
        <title>Complete genome sequence of Polymorphum gilvum SL003B-26A1T, a crude oil-degrading bacterium from oil-polluted saline soil.</title>
        <authorList>
            <person name="Li S.G."/>
            <person name="Tang Y.Q."/>
            <person name="Nie Y."/>
            <person name="Cai M."/>
            <person name="Wu X.L."/>
        </authorList>
    </citation>
    <scope>NUCLEOTIDE SEQUENCE [LARGE SCALE GENOMIC DNA]</scope>
    <source>
        <strain evidence="4">LMG 25793 / CGMCC 1.9160 / SL003B-26A1</strain>
    </source>
</reference>
<dbReference type="OrthoDB" id="2293521at2"/>
<sequence length="104" mass="11408">MYFLMICRHREGVAELRDRLRPEHRAYVASGGQARARVLTGSALWADAGEQGIGNFGILEAESREAALAFAEGDPFHIGGVVESIELIRLADTFQAQRIEPLSP</sequence>
<dbReference type="Proteomes" id="UP000008130">
    <property type="component" value="Chromosome"/>
</dbReference>
<dbReference type="RefSeq" id="WP_013653595.1">
    <property type="nucleotide sequence ID" value="NC_015259.1"/>
</dbReference>
<feature type="domain" description="YCII-related" evidence="2">
    <location>
        <begin position="1"/>
        <end position="89"/>
    </location>
</feature>
<dbReference type="STRING" id="991905.SL003B_2859"/>
<dbReference type="eggNOG" id="COG2350">
    <property type="taxonomic scope" value="Bacteria"/>
</dbReference>
<evidence type="ECO:0000256" key="1">
    <source>
        <dbReference type="ARBA" id="ARBA00007689"/>
    </source>
</evidence>
<name>F2J6A8_POLGS</name>
<protein>
    <recommendedName>
        <fullName evidence="2">YCII-related domain-containing protein</fullName>
    </recommendedName>
</protein>
<dbReference type="InterPro" id="IPR005545">
    <property type="entry name" value="YCII"/>
</dbReference>
<dbReference type="EMBL" id="CP002568">
    <property type="protein sequence ID" value="ADZ71282.1"/>
    <property type="molecule type" value="Genomic_DNA"/>
</dbReference>
<dbReference type="HOGENOM" id="CLU_110355_3_1_5"/>